<keyword evidence="4" id="KW-1185">Reference proteome</keyword>
<feature type="compositionally biased region" description="Basic residues" evidence="1">
    <location>
        <begin position="91"/>
        <end position="110"/>
    </location>
</feature>
<evidence type="ECO:0000313" key="3">
    <source>
        <dbReference type="EMBL" id="KAG7174886.1"/>
    </source>
</evidence>
<dbReference type="InterPro" id="IPR004827">
    <property type="entry name" value="bZIP"/>
</dbReference>
<protein>
    <recommendedName>
        <fullName evidence="2">BZIP domain-containing protein</fullName>
    </recommendedName>
</protein>
<gene>
    <name evidence="3" type="ORF">Hamer_G023318</name>
</gene>
<dbReference type="PROSITE" id="PS00036">
    <property type="entry name" value="BZIP_BASIC"/>
    <property type="match status" value="1"/>
</dbReference>
<evidence type="ECO:0000259" key="2">
    <source>
        <dbReference type="PROSITE" id="PS00036"/>
    </source>
</evidence>
<dbReference type="GO" id="GO:0003700">
    <property type="term" value="F:DNA-binding transcription factor activity"/>
    <property type="evidence" value="ECO:0007669"/>
    <property type="project" value="InterPro"/>
</dbReference>
<proteinExistence type="predicted"/>
<feature type="compositionally biased region" description="Polar residues" evidence="1">
    <location>
        <begin position="75"/>
        <end position="84"/>
    </location>
</feature>
<reference evidence="3" key="1">
    <citation type="journal article" date="2021" name="Sci. Adv.">
        <title>The American lobster genome reveals insights on longevity, neural, and immune adaptations.</title>
        <authorList>
            <person name="Polinski J.M."/>
            <person name="Zimin A.V."/>
            <person name="Clark K.F."/>
            <person name="Kohn A.B."/>
            <person name="Sadowski N."/>
            <person name="Timp W."/>
            <person name="Ptitsyn A."/>
            <person name="Khanna P."/>
            <person name="Romanova D.Y."/>
            <person name="Williams P."/>
            <person name="Greenwood S.J."/>
            <person name="Moroz L.L."/>
            <person name="Walt D.R."/>
            <person name="Bodnar A.G."/>
        </authorList>
    </citation>
    <scope>NUCLEOTIDE SEQUENCE</scope>
    <source>
        <strain evidence="3">GMGI-L3</strain>
    </source>
</reference>
<evidence type="ECO:0000256" key="1">
    <source>
        <dbReference type="SAM" id="MobiDB-lite"/>
    </source>
</evidence>
<dbReference type="Proteomes" id="UP000747542">
    <property type="component" value="Unassembled WGS sequence"/>
</dbReference>
<comment type="caution">
    <text evidence="3">The sequence shown here is derived from an EMBL/GenBank/DDBJ whole genome shotgun (WGS) entry which is preliminary data.</text>
</comment>
<organism evidence="3 4">
    <name type="scientific">Homarus americanus</name>
    <name type="common">American lobster</name>
    <dbReference type="NCBI Taxonomy" id="6706"/>
    <lineage>
        <taxon>Eukaryota</taxon>
        <taxon>Metazoa</taxon>
        <taxon>Ecdysozoa</taxon>
        <taxon>Arthropoda</taxon>
        <taxon>Crustacea</taxon>
        <taxon>Multicrustacea</taxon>
        <taxon>Malacostraca</taxon>
        <taxon>Eumalacostraca</taxon>
        <taxon>Eucarida</taxon>
        <taxon>Decapoda</taxon>
        <taxon>Pleocyemata</taxon>
        <taxon>Astacidea</taxon>
        <taxon>Nephropoidea</taxon>
        <taxon>Nephropidae</taxon>
        <taxon>Homarus</taxon>
    </lineage>
</organism>
<feature type="region of interest" description="Disordered" evidence="1">
    <location>
        <begin position="56"/>
        <end position="119"/>
    </location>
</feature>
<accession>A0A8J5THM3</accession>
<sequence length="218" mass="24917">MSAQTHNIKDTRENVSSIQIGSCAATTPGRGCVTKQHTAMQLVTVHDIEVYQNERFSDCGSSDSDDESACPNEVLASSDNNPDNPENEAVKRRRLQNKQSAKKFRDRKTRQREEKTAKNERLKNVNKVARRASRKMNARQAAYEEELRNLKRETTCLEQKGRHIDQVTKQSTTQLVLFIGHLEMIADTLDDDNEAKRLIKNLVKNLSPVHAHYKRPMM</sequence>
<dbReference type="EMBL" id="JAHLQT010006456">
    <property type="protein sequence ID" value="KAG7174886.1"/>
    <property type="molecule type" value="Genomic_DNA"/>
</dbReference>
<name>A0A8J5THM3_HOMAM</name>
<dbReference type="AlphaFoldDB" id="A0A8J5THM3"/>
<evidence type="ECO:0000313" key="4">
    <source>
        <dbReference type="Proteomes" id="UP000747542"/>
    </source>
</evidence>
<feature type="domain" description="BZIP" evidence="2">
    <location>
        <begin position="92"/>
        <end position="107"/>
    </location>
</feature>